<dbReference type="PANTHER" id="PTHR43221:SF1">
    <property type="entry name" value="PROTEASE HTPX"/>
    <property type="match status" value="1"/>
</dbReference>
<feature type="compositionally biased region" description="Polar residues" evidence="13">
    <location>
        <begin position="307"/>
        <end position="324"/>
    </location>
</feature>
<keyword evidence="10 12" id="KW-0482">Metalloprotease</keyword>
<evidence type="ECO:0000256" key="9">
    <source>
        <dbReference type="ARBA" id="ARBA00022989"/>
    </source>
</evidence>
<protein>
    <recommendedName>
        <fullName evidence="12">Protease HtpX homolog</fullName>
        <ecNumber evidence="12">3.4.24.-</ecNumber>
    </recommendedName>
</protein>
<evidence type="ECO:0000256" key="10">
    <source>
        <dbReference type="ARBA" id="ARBA00023049"/>
    </source>
</evidence>
<dbReference type="Pfam" id="PF01435">
    <property type="entry name" value="Peptidase_M48"/>
    <property type="match status" value="1"/>
</dbReference>
<dbReference type="EMBL" id="BNCI01000001">
    <property type="protein sequence ID" value="GHF14886.1"/>
    <property type="molecule type" value="Genomic_DNA"/>
</dbReference>
<dbReference type="InterPro" id="IPR050083">
    <property type="entry name" value="HtpX_protease"/>
</dbReference>
<evidence type="ECO:0000256" key="6">
    <source>
        <dbReference type="ARBA" id="ARBA00022723"/>
    </source>
</evidence>
<evidence type="ECO:0000313" key="16">
    <source>
        <dbReference type="Proteomes" id="UP000630923"/>
    </source>
</evidence>
<dbReference type="AlphaFoldDB" id="A0A919AMG4"/>
<keyword evidence="5 12" id="KW-0812">Transmembrane</keyword>
<dbReference type="EC" id="3.4.24.-" evidence="12"/>
<feature type="binding site" evidence="12">
    <location>
        <position position="199"/>
    </location>
    <ligand>
        <name>Zn(2+)</name>
        <dbReference type="ChEBI" id="CHEBI:29105"/>
        <note>catalytic</note>
    </ligand>
</feature>
<keyword evidence="11 12" id="KW-0472">Membrane</keyword>
<dbReference type="InterPro" id="IPR022919">
    <property type="entry name" value="Pept_M48_protease_HtpX"/>
</dbReference>
<evidence type="ECO:0000259" key="14">
    <source>
        <dbReference type="Pfam" id="PF01435"/>
    </source>
</evidence>
<feature type="transmembrane region" description="Helical" evidence="12">
    <location>
        <begin position="141"/>
        <end position="164"/>
    </location>
</feature>
<dbReference type="Proteomes" id="UP000630923">
    <property type="component" value="Unassembled WGS sequence"/>
</dbReference>
<feature type="active site" evidence="12">
    <location>
        <position position="131"/>
    </location>
</feature>
<comment type="caution">
    <text evidence="15">The sequence shown here is derived from an EMBL/GenBank/DDBJ whole genome shotgun (WGS) entry which is preliminary data.</text>
</comment>
<reference evidence="15" key="2">
    <citation type="submission" date="2020-09" db="EMBL/GenBank/DDBJ databases">
        <authorList>
            <person name="Sun Q."/>
            <person name="Kim S."/>
        </authorList>
    </citation>
    <scope>NUCLEOTIDE SEQUENCE</scope>
    <source>
        <strain evidence="15">KCTC 42590</strain>
    </source>
</reference>
<sequence length="334" mass="35747">MSMMRTAMLMAAMTALFLVIGFMLGGTTGVVFALLFALGMNAFAYWNSDKMVLRMHGAQPANEQNAPGLTAMVADLSRRAALPMPKVYVIMSDQPNAFATGRNPENAAVAATSGLLRLLNRDEVEGVMAHELAHVKNRDTLTMTVTATLAGAVSMLANFALFFGNNRDNPLGLLGSILIMIFAPMAAMVVQMAISRTREYAADKTGAEICGNPTALASALDKLGRGTRMRPNPVAEQNPATAHLFIANPLSGKSFDSLFSTHPRMEERIRRLTLLASEMGPASRRHHAPAQQRPTSVWENGPRPDTGTASRPTGQSGVPTTHGDTSGDRKGPWG</sequence>
<comment type="similarity">
    <text evidence="2 12">Belongs to the peptidase M48B family.</text>
</comment>
<keyword evidence="3 12" id="KW-1003">Cell membrane</keyword>
<proteinExistence type="inferred from homology"/>
<evidence type="ECO:0000313" key="15">
    <source>
        <dbReference type="EMBL" id="GHF14886.1"/>
    </source>
</evidence>
<evidence type="ECO:0000256" key="7">
    <source>
        <dbReference type="ARBA" id="ARBA00022801"/>
    </source>
</evidence>
<dbReference type="RefSeq" id="WP_191250085.1">
    <property type="nucleotide sequence ID" value="NZ_BNCI01000001.1"/>
</dbReference>
<keyword evidence="6 12" id="KW-0479">Metal-binding</keyword>
<feature type="binding site" evidence="12">
    <location>
        <position position="134"/>
    </location>
    <ligand>
        <name>Zn(2+)</name>
        <dbReference type="ChEBI" id="CHEBI:29105"/>
        <note>catalytic</note>
    </ligand>
</feature>
<name>A0A919AMG4_9PROT</name>
<feature type="region of interest" description="Disordered" evidence="13">
    <location>
        <begin position="279"/>
        <end position="334"/>
    </location>
</feature>
<keyword evidence="4 12" id="KW-0645">Protease</keyword>
<dbReference type="NCBIfam" id="NF002826">
    <property type="entry name" value="PRK03001.1"/>
    <property type="match status" value="1"/>
</dbReference>
<gene>
    <name evidence="12 15" type="primary">htpX</name>
    <name evidence="15" type="ORF">GCM10017044_06260</name>
</gene>
<dbReference type="HAMAP" id="MF_00188">
    <property type="entry name" value="Pept_M48_protease_HtpX"/>
    <property type="match status" value="1"/>
</dbReference>
<dbReference type="PANTHER" id="PTHR43221">
    <property type="entry name" value="PROTEASE HTPX"/>
    <property type="match status" value="1"/>
</dbReference>
<dbReference type="GO" id="GO:0005886">
    <property type="term" value="C:plasma membrane"/>
    <property type="evidence" value="ECO:0007669"/>
    <property type="project" value="UniProtKB-SubCell"/>
</dbReference>
<evidence type="ECO:0000256" key="8">
    <source>
        <dbReference type="ARBA" id="ARBA00022833"/>
    </source>
</evidence>
<keyword evidence="16" id="KW-1185">Reference proteome</keyword>
<dbReference type="NCBIfam" id="NF002363">
    <property type="entry name" value="PRK01345.1"/>
    <property type="match status" value="1"/>
</dbReference>
<evidence type="ECO:0000256" key="11">
    <source>
        <dbReference type="ARBA" id="ARBA00023136"/>
    </source>
</evidence>
<comment type="cofactor">
    <cofactor evidence="12">
        <name>Zn(2+)</name>
        <dbReference type="ChEBI" id="CHEBI:29105"/>
    </cofactor>
    <text evidence="12">Binds 1 zinc ion per subunit.</text>
</comment>
<evidence type="ECO:0000256" key="5">
    <source>
        <dbReference type="ARBA" id="ARBA00022692"/>
    </source>
</evidence>
<evidence type="ECO:0000256" key="1">
    <source>
        <dbReference type="ARBA" id="ARBA00004651"/>
    </source>
</evidence>
<feature type="compositionally biased region" description="Basic and acidic residues" evidence="13">
    <location>
        <begin position="325"/>
        <end position="334"/>
    </location>
</feature>
<comment type="subcellular location">
    <subcellularLocation>
        <location evidence="1 12">Cell membrane</location>
        <topology evidence="1 12">Multi-pass membrane protein</topology>
    </subcellularLocation>
</comment>
<evidence type="ECO:0000256" key="2">
    <source>
        <dbReference type="ARBA" id="ARBA00009779"/>
    </source>
</evidence>
<dbReference type="InterPro" id="IPR001915">
    <property type="entry name" value="Peptidase_M48"/>
</dbReference>
<dbReference type="GO" id="GO:0008270">
    <property type="term" value="F:zinc ion binding"/>
    <property type="evidence" value="ECO:0007669"/>
    <property type="project" value="UniProtKB-UniRule"/>
</dbReference>
<feature type="transmembrane region" description="Helical" evidence="12">
    <location>
        <begin position="170"/>
        <end position="190"/>
    </location>
</feature>
<keyword evidence="8 12" id="KW-0862">Zinc</keyword>
<keyword evidence="9 12" id="KW-1133">Transmembrane helix</keyword>
<evidence type="ECO:0000256" key="12">
    <source>
        <dbReference type="HAMAP-Rule" id="MF_00188"/>
    </source>
</evidence>
<accession>A0A919AMG4</accession>
<feature type="binding site" evidence="12">
    <location>
        <position position="130"/>
    </location>
    <ligand>
        <name>Zn(2+)</name>
        <dbReference type="ChEBI" id="CHEBI:29105"/>
        <note>catalytic</note>
    </ligand>
</feature>
<dbReference type="GO" id="GO:0006508">
    <property type="term" value="P:proteolysis"/>
    <property type="evidence" value="ECO:0007669"/>
    <property type="project" value="UniProtKB-KW"/>
</dbReference>
<organism evidence="15 16">
    <name type="scientific">Kordiimonas sediminis</name>
    <dbReference type="NCBI Taxonomy" id="1735581"/>
    <lineage>
        <taxon>Bacteria</taxon>
        <taxon>Pseudomonadati</taxon>
        <taxon>Pseudomonadota</taxon>
        <taxon>Alphaproteobacteria</taxon>
        <taxon>Kordiimonadales</taxon>
        <taxon>Kordiimonadaceae</taxon>
        <taxon>Kordiimonas</taxon>
    </lineage>
</organism>
<evidence type="ECO:0000256" key="4">
    <source>
        <dbReference type="ARBA" id="ARBA00022670"/>
    </source>
</evidence>
<evidence type="ECO:0000256" key="13">
    <source>
        <dbReference type="SAM" id="MobiDB-lite"/>
    </source>
</evidence>
<dbReference type="CDD" id="cd07336">
    <property type="entry name" value="M48B_HtpX_like"/>
    <property type="match status" value="1"/>
</dbReference>
<comment type="caution">
    <text evidence="12">Lacks conserved residue(s) required for the propagation of feature annotation.</text>
</comment>
<feature type="domain" description="Peptidase M48" evidence="14">
    <location>
        <begin position="64"/>
        <end position="273"/>
    </location>
</feature>
<dbReference type="GO" id="GO:0004222">
    <property type="term" value="F:metalloendopeptidase activity"/>
    <property type="evidence" value="ECO:0007669"/>
    <property type="project" value="UniProtKB-UniRule"/>
</dbReference>
<evidence type="ECO:0000256" key="3">
    <source>
        <dbReference type="ARBA" id="ARBA00022475"/>
    </source>
</evidence>
<dbReference type="Gene3D" id="3.30.2010.10">
    <property type="entry name" value="Metalloproteases ('zincins'), catalytic domain"/>
    <property type="match status" value="1"/>
</dbReference>
<keyword evidence="7 12" id="KW-0378">Hydrolase</keyword>
<reference evidence="15" key="1">
    <citation type="journal article" date="2014" name="Int. J. Syst. Evol. Microbiol.">
        <title>Complete genome sequence of Corynebacterium casei LMG S-19264T (=DSM 44701T), isolated from a smear-ripened cheese.</title>
        <authorList>
            <consortium name="US DOE Joint Genome Institute (JGI-PGF)"/>
            <person name="Walter F."/>
            <person name="Albersmeier A."/>
            <person name="Kalinowski J."/>
            <person name="Ruckert C."/>
        </authorList>
    </citation>
    <scope>NUCLEOTIDE SEQUENCE</scope>
    <source>
        <strain evidence="15">KCTC 42590</strain>
    </source>
</reference>